<dbReference type="PROSITE" id="PS00107">
    <property type="entry name" value="PROTEIN_KINASE_ATP"/>
    <property type="match status" value="1"/>
</dbReference>
<evidence type="ECO:0000256" key="18">
    <source>
        <dbReference type="ARBA" id="ARBA00047899"/>
    </source>
</evidence>
<dbReference type="GO" id="GO:0005524">
    <property type="term" value="F:ATP binding"/>
    <property type="evidence" value="ECO:0007669"/>
    <property type="project" value="UniProtKB-UniRule"/>
</dbReference>
<evidence type="ECO:0000256" key="1">
    <source>
        <dbReference type="ARBA" id="ARBA00004162"/>
    </source>
</evidence>
<dbReference type="InterPro" id="IPR008271">
    <property type="entry name" value="Ser/Thr_kinase_AS"/>
</dbReference>
<dbReference type="GO" id="GO:0006952">
    <property type="term" value="P:defense response"/>
    <property type="evidence" value="ECO:0007669"/>
    <property type="project" value="UniProtKB-ARBA"/>
</dbReference>
<keyword evidence="11 20" id="KW-0547">Nucleotide-binding</keyword>
<evidence type="ECO:0000256" key="21">
    <source>
        <dbReference type="SAM" id="Phobius"/>
    </source>
</evidence>
<dbReference type="InterPro" id="IPR032675">
    <property type="entry name" value="LRR_dom_sf"/>
</dbReference>
<feature type="binding site" evidence="20">
    <location>
        <position position="866"/>
    </location>
    <ligand>
        <name>ATP</name>
        <dbReference type="ChEBI" id="CHEBI:30616"/>
    </ligand>
</feature>
<dbReference type="PROSITE" id="PS50011">
    <property type="entry name" value="PROTEIN_KINASE_DOM"/>
    <property type="match status" value="1"/>
</dbReference>
<evidence type="ECO:0000256" key="10">
    <source>
        <dbReference type="ARBA" id="ARBA00022737"/>
    </source>
</evidence>
<comment type="catalytic activity">
    <reaction evidence="19">
        <text>L-seryl-[protein] + ATP = O-phospho-L-seryl-[protein] + ADP + H(+)</text>
        <dbReference type="Rhea" id="RHEA:17989"/>
        <dbReference type="Rhea" id="RHEA-COMP:9863"/>
        <dbReference type="Rhea" id="RHEA-COMP:11604"/>
        <dbReference type="ChEBI" id="CHEBI:15378"/>
        <dbReference type="ChEBI" id="CHEBI:29999"/>
        <dbReference type="ChEBI" id="CHEBI:30616"/>
        <dbReference type="ChEBI" id="CHEBI:83421"/>
        <dbReference type="ChEBI" id="CHEBI:456216"/>
        <dbReference type="EC" id="2.7.11.1"/>
    </reaction>
</comment>
<name>A0ABD1I1I4_SALDI</name>
<dbReference type="SUPFAM" id="SSF56112">
    <property type="entry name" value="Protein kinase-like (PK-like)"/>
    <property type="match status" value="1"/>
</dbReference>
<dbReference type="Pfam" id="PF00560">
    <property type="entry name" value="LRR_1"/>
    <property type="match status" value="9"/>
</dbReference>
<dbReference type="SUPFAM" id="SSF52047">
    <property type="entry name" value="RNI-like"/>
    <property type="match status" value="2"/>
</dbReference>
<dbReference type="Proteomes" id="UP001567538">
    <property type="component" value="Unassembled WGS sequence"/>
</dbReference>
<reference evidence="23 24" key="1">
    <citation type="submission" date="2024-06" db="EMBL/GenBank/DDBJ databases">
        <title>A chromosome level genome sequence of Diviner's sage (Salvia divinorum).</title>
        <authorList>
            <person name="Ford S.A."/>
            <person name="Ro D.-K."/>
            <person name="Ness R.W."/>
            <person name="Phillips M.A."/>
        </authorList>
    </citation>
    <scope>NUCLEOTIDE SEQUENCE [LARGE SCALE GENOMIC DNA]</scope>
    <source>
        <strain evidence="23">SAF-2024a</strain>
        <tissue evidence="23">Leaf</tissue>
    </source>
</reference>
<evidence type="ECO:0000313" key="23">
    <source>
        <dbReference type="EMBL" id="KAL1561708.1"/>
    </source>
</evidence>
<comment type="catalytic activity">
    <reaction evidence="18">
        <text>L-threonyl-[protein] + ATP = O-phospho-L-threonyl-[protein] + ADP + H(+)</text>
        <dbReference type="Rhea" id="RHEA:46608"/>
        <dbReference type="Rhea" id="RHEA-COMP:11060"/>
        <dbReference type="Rhea" id="RHEA-COMP:11605"/>
        <dbReference type="ChEBI" id="CHEBI:15378"/>
        <dbReference type="ChEBI" id="CHEBI:30013"/>
        <dbReference type="ChEBI" id="CHEBI:30616"/>
        <dbReference type="ChEBI" id="CHEBI:61977"/>
        <dbReference type="ChEBI" id="CHEBI:456216"/>
        <dbReference type="EC" id="2.7.11.1"/>
    </reaction>
</comment>
<dbReference type="Pfam" id="PF13855">
    <property type="entry name" value="LRR_8"/>
    <property type="match status" value="2"/>
</dbReference>
<dbReference type="Gene3D" id="1.10.510.10">
    <property type="entry name" value="Transferase(Phosphotransferase) domain 1"/>
    <property type="match status" value="1"/>
</dbReference>
<dbReference type="SMART" id="SM00365">
    <property type="entry name" value="LRR_SD22"/>
    <property type="match status" value="5"/>
</dbReference>
<keyword evidence="10" id="KW-0677">Repeat</keyword>
<dbReference type="InterPro" id="IPR017441">
    <property type="entry name" value="Protein_kinase_ATP_BS"/>
</dbReference>
<evidence type="ECO:0000313" key="24">
    <source>
        <dbReference type="Proteomes" id="UP001567538"/>
    </source>
</evidence>
<dbReference type="InterPro" id="IPR003591">
    <property type="entry name" value="Leu-rich_rpt_typical-subtyp"/>
</dbReference>
<dbReference type="PROSITE" id="PS00108">
    <property type="entry name" value="PROTEIN_KINASE_ST"/>
    <property type="match status" value="1"/>
</dbReference>
<dbReference type="GO" id="GO:0004674">
    <property type="term" value="F:protein serine/threonine kinase activity"/>
    <property type="evidence" value="ECO:0007669"/>
    <property type="project" value="UniProtKB-KW"/>
</dbReference>
<keyword evidence="13 20" id="KW-0067">ATP-binding</keyword>
<evidence type="ECO:0000256" key="2">
    <source>
        <dbReference type="ARBA" id="ARBA00012513"/>
    </source>
</evidence>
<dbReference type="Gene3D" id="3.80.10.10">
    <property type="entry name" value="Ribonuclease Inhibitor"/>
    <property type="match status" value="5"/>
</dbReference>
<keyword evidence="8 21" id="KW-0812">Transmembrane</keyword>
<keyword evidence="5" id="KW-0597">Phosphoprotein</keyword>
<evidence type="ECO:0000256" key="6">
    <source>
        <dbReference type="ARBA" id="ARBA00022614"/>
    </source>
</evidence>
<evidence type="ECO:0000256" key="4">
    <source>
        <dbReference type="ARBA" id="ARBA00022527"/>
    </source>
</evidence>
<dbReference type="InterPro" id="IPR001611">
    <property type="entry name" value="Leu-rich_rpt"/>
</dbReference>
<dbReference type="SMART" id="SM00220">
    <property type="entry name" value="S_TKc"/>
    <property type="match status" value="1"/>
</dbReference>
<evidence type="ECO:0000256" key="15">
    <source>
        <dbReference type="ARBA" id="ARBA00023136"/>
    </source>
</evidence>
<evidence type="ECO:0000256" key="12">
    <source>
        <dbReference type="ARBA" id="ARBA00022777"/>
    </source>
</evidence>
<keyword evidence="15 21" id="KW-0472">Membrane</keyword>
<proteinExistence type="predicted"/>
<dbReference type="Gene3D" id="3.30.200.20">
    <property type="entry name" value="Phosphorylase Kinase, domain 1"/>
    <property type="match status" value="1"/>
</dbReference>
<dbReference type="FunFam" id="3.80.10.10:FF:000095">
    <property type="entry name" value="LRR receptor-like serine/threonine-protein kinase GSO1"/>
    <property type="match status" value="2"/>
</dbReference>
<dbReference type="GO" id="GO:0051707">
    <property type="term" value="P:response to other organism"/>
    <property type="evidence" value="ECO:0007669"/>
    <property type="project" value="UniProtKB-ARBA"/>
</dbReference>
<evidence type="ECO:0000256" key="9">
    <source>
        <dbReference type="ARBA" id="ARBA00022729"/>
    </source>
</evidence>
<evidence type="ECO:0000256" key="5">
    <source>
        <dbReference type="ARBA" id="ARBA00022553"/>
    </source>
</evidence>
<feature type="transmembrane region" description="Helical" evidence="21">
    <location>
        <begin position="781"/>
        <end position="805"/>
    </location>
</feature>
<dbReference type="EMBL" id="JBEAFC010000003">
    <property type="protein sequence ID" value="KAL1561708.1"/>
    <property type="molecule type" value="Genomic_DNA"/>
</dbReference>
<dbReference type="PANTHER" id="PTHR27008">
    <property type="entry name" value="OS04G0122200 PROTEIN"/>
    <property type="match status" value="1"/>
</dbReference>
<keyword evidence="3" id="KW-1003">Cell membrane</keyword>
<evidence type="ECO:0000256" key="11">
    <source>
        <dbReference type="ARBA" id="ARBA00022741"/>
    </source>
</evidence>
<evidence type="ECO:0000256" key="19">
    <source>
        <dbReference type="ARBA" id="ARBA00048679"/>
    </source>
</evidence>
<evidence type="ECO:0000256" key="17">
    <source>
        <dbReference type="ARBA" id="ARBA00023180"/>
    </source>
</evidence>
<dbReference type="Pfam" id="PF00069">
    <property type="entry name" value="Pkinase"/>
    <property type="match status" value="1"/>
</dbReference>
<dbReference type="FunFam" id="3.80.10.10:FF:000383">
    <property type="entry name" value="Leucine-rich repeat receptor protein kinase EMS1"/>
    <property type="match status" value="1"/>
</dbReference>
<dbReference type="SMART" id="SM00369">
    <property type="entry name" value="LRR_TYP"/>
    <property type="match status" value="11"/>
</dbReference>
<dbReference type="EC" id="2.7.11.1" evidence="2"/>
<evidence type="ECO:0000256" key="16">
    <source>
        <dbReference type="ARBA" id="ARBA00023170"/>
    </source>
</evidence>
<dbReference type="PANTHER" id="PTHR27008:SF585">
    <property type="entry name" value="PROTEIN KINASE DOMAIN-CONTAINING PROTEIN"/>
    <property type="match status" value="1"/>
</dbReference>
<keyword evidence="14 21" id="KW-1133">Transmembrane helix</keyword>
<keyword evidence="4 23" id="KW-0723">Serine/threonine-protein kinase</keyword>
<dbReference type="FunFam" id="1.10.510.10:FF:000358">
    <property type="entry name" value="Putative leucine-rich repeat receptor-like serine/threonine-protein kinase"/>
    <property type="match status" value="1"/>
</dbReference>
<keyword evidence="9" id="KW-0732">Signal</keyword>
<keyword evidence="24" id="KW-1185">Reference proteome</keyword>
<keyword evidence="12 23" id="KW-0418">Kinase</keyword>
<dbReference type="InterPro" id="IPR000719">
    <property type="entry name" value="Prot_kinase_dom"/>
</dbReference>
<evidence type="ECO:0000256" key="7">
    <source>
        <dbReference type="ARBA" id="ARBA00022679"/>
    </source>
</evidence>
<accession>A0ABD1I1I4</accession>
<protein>
    <recommendedName>
        <fullName evidence="2">non-specific serine/threonine protein kinase</fullName>
        <ecNumber evidence="2">2.7.11.1</ecNumber>
    </recommendedName>
</protein>
<keyword evidence="7 23" id="KW-0808">Transferase</keyword>
<dbReference type="AlphaFoldDB" id="A0ABD1I1I4"/>
<comment type="caution">
    <text evidence="23">The sequence shown here is derived from an EMBL/GenBank/DDBJ whole genome shotgun (WGS) entry which is preliminary data.</text>
</comment>
<evidence type="ECO:0000256" key="13">
    <source>
        <dbReference type="ARBA" id="ARBA00022840"/>
    </source>
</evidence>
<evidence type="ECO:0000256" key="3">
    <source>
        <dbReference type="ARBA" id="ARBA00022475"/>
    </source>
</evidence>
<keyword evidence="16" id="KW-0675">Receptor</keyword>
<organism evidence="23 24">
    <name type="scientific">Salvia divinorum</name>
    <name type="common">Maria pastora</name>
    <name type="synonym">Diviner's sage</name>
    <dbReference type="NCBI Taxonomy" id="28513"/>
    <lineage>
        <taxon>Eukaryota</taxon>
        <taxon>Viridiplantae</taxon>
        <taxon>Streptophyta</taxon>
        <taxon>Embryophyta</taxon>
        <taxon>Tracheophyta</taxon>
        <taxon>Spermatophyta</taxon>
        <taxon>Magnoliopsida</taxon>
        <taxon>eudicotyledons</taxon>
        <taxon>Gunneridae</taxon>
        <taxon>Pentapetalae</taxon>
        <taxon>asterids</taxon>
        <taxon>lamiids</taxon>
        <taxon>Lamiales</taxon>
        <taxon>Lamiaceae</taxon>
        <taxon>Nepetoideae</taxon>
        <taxon>Mentheae</taxon>
        <taxon>Salviinae</taxon>
        <taxon>Salvia</taxon>
        <taxon>Salvia subgen. Calosphace</taxon>
    </lineage>
</organism>
<comment type="subcellular location">
    <subcellularLocation>
        <location evidence="1">Cell membrane</location>
        <topology evidence="1">Single-pass membrane protein</topology>
    </subcellularLocation>
</comment>
<keyword evidence="17" id="KW-0325">Glycoprotein</keyword>
<evidence type="ECO:0000256" key="14">
    <source>
        <dbReference type="ARBA" id="ARBA00022989"/>
    </source>
</evidence>
<evidence type="ECO:0000259" key="22">
    <source>
        <dbReference type="PROSITE" id="PS50011"/>
    </source>
</evidence>
<dbReference type="GO" id="GO:0005886">
    <property type="term" value="C:plasma membrane"/>
    <property type="evidence" value="ECO:0007669"/>
    <property type="project" value="UniProtKB-SubCell"/>
</dbReference>
<dbReference type="InterPro" id="IPR011009">
    <property type="entry name" value="Kinase-like_dom_sf"/>
</dbReference>
<feature type="domain" description="Protein kinase" evidence="22">
    <location>
        <begin position="837"/>
        <end position="1117"/>
    </location>
</feature>
<sequence>MKPTLIHITLSANWSASASAYVCSWYGVSCSARRRVTALSLYNASLGCTVAPLLGNLSFLRSLDLGLNRFTGHLPRELSNLGLQQDLYLDFNNFTGDFPPWFGALAQLREATLQNNSFGGVIPNLLNLSNLEKLDASYNAISGSVPREIGNLSRFKSLDLKYNELTGSIPPAIFNMSSLEMLDLSSNNLSGKIVMHDLPRLEGLFLSLNQFSGSIPPRLFNLTLLKNLYLGANNLQGGIPPEIGNLSRLEILSMAHSSLNGEIPSFIFNMSSLKEIDLGYNSLTGRVPPTLNLPNLEVIFLNSNNLTGESLSGLLDCPKVRLLQLSENLLTGAMPKKVGNMSQLRFLFLNENKLTGQVPPELGNLKLERLTMSYNGFYGSVPPSIFNISTIVELNLAFNMLSGELPTAMGSSLANLELLYLNSNGFTGTFPSYIGNASKLSLIEIGSNSFTGVVPDFGNLRFADNHLTGESPGQELGFVSSLQNCQYLQRLDFSLNKLNGIIPRSVGNLSASLQYFRASGCDIKGLIPPGFGNLSSLTAIELDSNELRGFIPKEIGKLQNLQALYLEINKLKGRIPSQLCQMTRLGDLYLSNNMLSGEVPSCMGEMTSLRRIFLDANRFISSLPNLWQLTDLWGLNFSNNMLTGHIPSEIRNLKVLVDLDLSRNQFSGDIPSSLGETESLETLSLACNNLRGSIPPSLQNLRGLLSLNLSNNNLSGLIPRSLETLRDLKLFDVSRNRPEGEIPTGGCFSNMSASSFMQNSALCGLSRFEVPPCRGVRRVKLIKYVLAAVAAAGVLAAAVAVWLVLRNRMKRHDHEMSVVLAWRRVSHRELLQATDGFSQANLLGRGSFGSVFKGTLLPDGLTVAVKVFDEELENSFEVECEILSRVRHRNLVRVVSCCSNVDFKGLVLEFMPHGSLEKWLYSHNYCLDLQQRLNIAVDVAVALEYLHHGGVNPIAHCDLKPSNVMLDQDMTARVADFGISKLFEQGEAVRHTVTLATVGYMAPEYGSEGKVSTKGDVYSYGIMLLEMFTRKKPTDDMFNKEMSLKEWVSEAMEGDAEIEVVAAAGLLSREDEHFGAKEQCILSIFEVAMGCLALSPSERSNMIEVVVSLNKIRHHFLEATTTRLPRTGRARTT</sequence>
<gene>
    <name evidence="23" type="ORF">AAHA92_04377</name>
</gene>
<dbReference type="InterPro" id="IPR051809">
    <property type="entry name" value="Plant_receptor-like_S/T_kinase"/>
</dbReference>
<keyword evidence="6" id="KW-0433">Leucine-rich repeat</keyword>
<evidence type="ECO:0000256" key="20">
    <source>
        <dbReference type="PROSITE-ProRule" id="PRU10141"/>
    </source>
</evidence>
<evidence type="ECO:0000256" key="8">
    <source>
        <dbReference type="ARBA" id="ARBA00022692"/>
    </source>
</evidence>